<dbReference type="RefSeq" id="WP_344715439.1">
    <property type="nucleotide sequence ID" value="NZ_BAABCB010000028.1"/>
</dbReference>
<dbReference type="NCBIfam" id="TIGR03806">
    <property type="entry name" value="chp_HNE_0200"/>
    <property type="match status" value="1"/>
</dbReference>
<dbReference type="InterPro" id="IPR022269">
    <property type="entry name" value="SO_2930-like_C"/>
</dbReference>
<evidence type="ECO:0000313" key="2">
    <source>
        <dbReference type="Proteomes" id="UP001501682"/>
    </source>
</evidence>
<evidence type="ECO:0000313" key="1">
    <source>
        <dbReference type="EMBL" id="GAA4245313.1"/>
    </source>
</evidence>
<name>A0ABP8CZH3_9FLAO</name>
<accession>A0ABP8CZH3</accession>
<keyword evidence="2" id="KW-1185">Reference proteome</keyword>
<protein>
    <recommendedName>
        <fullName evidence="3">Repeat protein (TIGR03806 family)</fullName>
    </recommendedName>
</protein>
<dbReference type="PROSITE" id="PS51257">
    <property type="entry name" value="PROKAR_LIPOPROTEIN"/>
    <property type="match status" value="1"/>
</dbReference>
<reference evidence="2" key="1">
    <citation type="journal article" date="2019" name="Int. J. Syst. Evol. Microbiol.">
        <title>The Global Catalogue of Microorganisms (GCM) 10K type strain sequencing project: providing services to taxonomists for standard genome sequencing and annotation.</title>
        <authorList>
            <consortium name="The Broad Institute Genomics Platform"/>
            <consortium name="The Broad Institute Genome Sequencing Center for Infectious Disease"/>
            <person name="Wu L."/>
            <person name="Ma J."/>
        </authorList>
    </citation>
    <scope>NUCLEOTIDE SEQUENCE [LARGE SCALE GENOMIC DNA]</scope>
    <source>
        <strain evidence="2">JCM 17633</strain>
    </source>
</reference>
<gene>
    <name evidence="1" type="ORF">GCM10022292_27140</name>
</gene>
<proteinExistence type="predicted"/>
<comment type="caution">
    <text evidence="1">The sequence shown here is derived from an EMBL/GenBank/DDBJ whole genome shotgun (WGS) entry which is preliminary data.</text>
</comment>
<dbReference type="EMBL" id="BAABCB010000028">
    <property type="protein sequence ID" value="GAA4245313.1"/>
    <property type="molecule type" value="Genomic_DNA"/>
</dbReference>
<sequence length="454" mass="51390">MKKNYTKFFGLFSILIIFSCGTDDNLTPLSIETTSDALTIVQNSEAEIFIFSNDSNIPSSGQLTISNPTRGNAVIIDNSTPNNPSDDIVKYTANPNEIGVDNFEYTICTVSGDCKTETITITIVSESNITLDLENVPYQTLSEYNFFQGDLKDLNPNFGVVPYNLNSVLFTDYAKKKRFIWLPNNTKATYISDDVSLDFPVGAVLIKNFYYDNVLPNNETQLIETRLMIRKNEGWVFASYVWNEAQNEAIFDLNGSYVDLQWQENGEINTVQYRVPSEAKCFTCHKILEIPEPIGPKPRNLNLEYDYSDGPENQLNKLVSLGYLDNSLPETISRLPNYSDNSESLESRVRAYLDINCAHCHSEETHCSYRPMRFGFNDTQDYSNIGVCVDPDTDLGEDLGHIVEPGDPRNSVLHYRLNSIEPSTRMPLLGRSLRHNEGVNLIEEWINSLNIDCN</sequence>
<evidence type="ECO:0008006" key="3">
    <source>
        <dbReference type="Google" id="ProtNLM"/>
    </source>
</evidence>
<organism evidence="1 2">
    <name type="scientific">Winogradskyella damuponensis</name>
    <dbReference type="NCBI Taxonomy" id="943939"/>
    <lineage>
        <taxon>Bacteria</taxon>
        <taxon>Pseudomonadati</taxon>
        <taxon>Bacteroidota</taxon>
        <taxon>Flavobacteriia</taxon>
        <taxon>Flavobacteriales</taxon>
        <taxon>Flavobacteriaceae</taxon>
        <taxon>Winogradskyella</taxon>
    </lineage>
</organism>
<dbReference type="Pfam" id="PF17963">
    <property type="entry name" value="Big_9"/>
    <property type="match status" value="1"/>
</dbReference>
<dbReference type="Proteomes" id="UP001501682">
    <property type="component" value="Unassembled WGS sequence"/>
</dbReference>